<reference evidence="1 2" key="1">
    <citation type="submission" date="2019-03" db="EMBL/GenBank/DDBJ databases">
        <title>Single cell metagenomics reveals metabolic interactions within the superorganism composed of flagellate Streblomastix strix and complex community of Bacteroidetes bacteria on its surface.</title>
        <authorList>
            <person name="Treitli S.C."/>
            <person name="Kolisko M."/>
            <person name="Husnik F."/>
            <person name="Keeling P."/>
            <person name="Hampl V."/>
        </authorList>
    </citation>
    <scope>NUCLEOTIDE SEQUENCE [LARGE SCALE GENOMIC DNA]</scope>
    <source>
        <strain evidence="1">ST1C</strain>
    </source>
</reference>
<sequence length="163" mass="17158">MCISSGSAVVIDSVVVKMQSVGFLVSVLSLNPELILVALPLVCSYSCLQLIAQSASSVPSPVLLQNLPFSSITRLQIPDGLPQSGVMFVTTSASNYCILDILLMTIMSSVGSLALSCSSALASCLSCKSCRKCLQRKKILLAKLAPFSKIIDLDLNISRAGDT</sequence>
<gene>
    <name evidence="1" type="ORF">EZS28_048933</name>
</gene>
<dbReference type="EMBL" id="SNRW01034459">
    <property type="protein sequence ID" value="KAA6355540.1"/>
    <property type="molecule type" value="Genomic_DNA"/>
</dbReference>
<name>A0A5J4TD77_9EUKA</name>
<dbReference type="Proteomes" id="UP000324800">
    <property type="component" value="Unassembled WGS sequence"/>
</dbReference>
<dbReference type="AlphaFoldDB" id="A0A5J4TD77"/>
<proteinExistence type="predicted"/>
<accession>A0A5J4TD77</accession>
<organism evidence="1 2">
    <name type="scientific">Streblomastix strix</name>
    <dbReference type="NCBI Taxonomy" id="222440"/>
    <lineage>
        <taxon>Eukaryota</taxon>
        <taxon>Metamonada</taxon>
        <taxon>Preaxostyla</taxon>
        <taxon>Oxymonadida</taxon>
        <taxon>Streblomastigidae</taxon>
        <taxon>Streblomastix</taxon>
    </lineage>
</organism>
<comment type="caution">
    <text evidence="1">The sequence shown here is derived from an EMBL/GenBank/DDBJ whole genome shotgun (WGS) entry which is preliminary data.</text>
</comment>
<protein>
    <submittedName>
        <fullName evidence="1">Uncharacterized protein</fullName>
    </submittedName>
</protein>
<evidence type="ECO:0000313" key="2">
    <source>
        <dbReference type="Proteomes" id="UP000324800"/>
    </source>
</evidence>
<evidence type="ECO:0000313" key="1">
    <source>
        <dbReference type="EMBL" id="KAA6355540.1"/>
    </source>
</evidence>